<evidence type="ECO:0000313" key="3">
    <source>
        <dbReference type="Proteomes" id="UP001321580"/>
    </source>
</evidence>
<feature type="region of interest" description="Disordered" evidence="1">
    <location>
        <begin position="1"/>
        <end position="24"/>
    </location>
</feature>
<evidence type="ECO:0000313" key="2">
    <source>
        <dbReference type="EMBL" id="MDI9237912.1"/>
    </source>
</evidence>
<name>A0ABT6XCN9_9GAMM</name>
<dbReference type="NCBIfam" id="TIGR04509">
    <property type="entry name" value="mod_pep_NH_fam"/>
    <property type="match status" value="1"/>
</dbReference>
<keyword evidence="3" id="KW-1185">Reference proteome</keyword>
<dbReference type="EMBL" id="JASGBI010000001">
    <property type="protein sequence ID" value="MDI9237912.1"/>
    <property type="molecule type" value="Genomic_DNA"/>
</dbReference>
<protein>
    <submittedName>
        <fullName evidence="2">NHLP-related RiPP peptide</fullName>
    </submittedName>
</protein>
<sequence length="112" mass="12614">MRHQEEREYLPQSRNADRPRTAPMSAQAVDRMLDLLISDDEYRALFQRDPRTALAQVGHALAANESCTFGITLASKQTIFAARAEIRAMLMKGLAQNTPQLDSGLQARCRLR</sequence>
<gene>
    <name evidence="2" type="ORF">QLQ15_03200</name>
</gene>
<dbReference type="InterPro" id="IPR030976">
    <property type="entry name" value="Mod_pep_NH_fam"/>
</dbReference>
<reference evidence="2 3" key="1">
    <citation type="submission" date="2023-05" db="EMBL/GenBank/DDBJ databases">
        <title>Lysobacter sp. strain LF1 Genome sequencing and assembly.</title>
        <authorList>
            <person name="Jung Y."/>
        </authorList>
    </citation>
    <scope>NUCLEOTIDE SEQUENCE [LARGE SCALE GENOMIC DNA]</scope>
    <source>
        <strain evidence="2 3">LF1</strain>
    </source>
</reference>
<evidence type="ECO:0000256" key="1">
    <source>
        <dbReference type="SAM" id="MobiDB-lite"/>
    </source>
</evidence>
<dbReference type="RefSeq" id="WP_283211408.1">
    <property type="nucleotide sequence ID" value="NZ_JASGBI010000001.1"/>
</dbReference>
<accession>A0ABT6XCN9</accession>
<proteinExistence type="predicted"/>
<dbReference type="Proteomes" id="UP001321580">
    <property type="component" value="Unassembled WGS sequence"/>
</dbReference>
<organism evidence="2 3">
    <name type="scientific">Lysobacter stagni</name>
    <dbReference type="NCBI Taxonomy" id="3045172"/>
    <lineage>
        <taxon>Bacteria</taxon>
        <taxon>Pseudomonadati</taxon>
        <taxon>Pseudomonadota</taxon>
        <taxon>Gammaproteobacteria</taxon>
        <taxon>Lysobacterales</taxon>
        <taxon>Lysobacteraceae</taxon>
        <taxon>Lysobacter</taxon>
    </lineage>
</organism>
<feature type="compositionally biased region" description="Basic and acidic residues" evidence="1">
    <location>
        <begin position="1"/>
        <end position="20"/>
    </location>
</feature>
<comment type="caution">
    <text evidence="2">The sequence shown here is derived from an EMBL/GenBank/DDBJ whole genome shotgun (WGS) entry which is preliminary data.</text>
</comment>